<evidence type="ECO:0000313" key="2">
    <source>
        <dbReference type="EMBL" id="KAI5403366.1"/>
    </source>
</evidence>
<comment type="caution">
    <text evidence="2">The sequence shown here is derived from an EMBL/GenBank/DDBJ whole genome shotgun (WGS) entry which is preliminary data.</text>
</comment>
<name>A0A9D4WMR0_PEA</name>
<reference evidence="2 3" key="1">
    <citation type="journal article" date="2022" name="Nat. Genet.">
        <title>Improved pea reference genome and pan-genome highlight genomic features and evolutionary characteristics.</title>
        <authorList>
            <person name="Yang T."/>
            <person name="Liu R."/>
            <person name="Luo Y."/>
            <person name="Hu S."/>
            <person name="Wang D."/>
            <person name="Wang C."/>
            <person name="Pandey M.K."/>
            <person name="Ge S."/>
            <person name="Xu Q."/>
            <person name="Li N."/>
            <person name="Li G."/>
            <person name="Huang Y."/>
            <person name="Saxena R.K."/>
            <person name="Ji Y."/>
            <person name="Li M."/>
            <person name="Yan X."/>
            <person name="He Y."/>
            <person name="Liu Y."/>
            <person name="Wang X."/>
            <person name="Xiang C."/>
            <person name="Varshney R.K."/>
            <person name="Ding H."/>
            <person name="Gao S."/>
            <person name="Zong X."/>
        </authorList>
    </citation>
    <scope>NUCLEOTIDE SEQUENCE [LARGE SCALE GENOMIC DNA]</scope>
    <source>
        <strain evidence="2 3">cv. Zhongwan 6</strain>
    </source>
</reference>
<dbReference type="PANTHER" id="PTHR46148:SF52">
    <property type="entry name" value="OS04G0603800 PROTEIN"/>
    <property type="match status" value="1"/>
</dbReference>
<dbReference type="PANTHER" id="PTHR46148">
    <property type="entry name" value="CHROMO DOMAIN-CONTAINING PROTEIN"/>
    <property type="match status" value="1"/>
</dbReference>
<proteinExistence type="predicted"/>
<protein>
    <recommendedName>
        <fullName evidence="1">Tf2-1-like SH3-like domain-containing protein</fullName>
    </recommendedName>
</protein>
<keyword evidence="3" id="KW-1185">Reference proteome</keyword>
<dbReference type="EMBL" id="JAMSHJ010000005">
    <property type="protein sequence ID" value="KAI5403366.1"/>
    <property type="molecule type" value="Genomic_DNA"/>
</dbReference>
<sequence length="271" mass="30659">MDQQNWVAKLLGYQFDVVYKPGLENKGADALSRQFDTSPNNTMTVLADSDDKLILNFMIFRHEWLDFKVVHEEVQQDPTLHAIILALQKGETIKPGFALQNGVLLSLAETFTKEVVRLHRIPESIVSDRDHIFVSNLWKELFKQQVETFVQQPVVAKIRPKLSPRYFGPFKVIERVGVVAYRLELHPTSRIHPVFHVSLLKKAVGDGVVNPTLPASLEINEDSNKTIEEATWEDKDFITVQFPSFSLEDKVVSLGGGIDSAQTKEKGKPVI</sequence>
<evidence type="ECO:0000259" key="1">
    <source>
        <dbReference type="Pfam" id="PF24626"/>
    </source>
</evidence>
<dbReference type="Proteomes" id="UP001058974">
    <property type="component" value="Chromosome 5"/>
</dbReference>
<dbReference type="AlphaFoldDB" id="A0A9D4WMR0"/>
<evidence type="ECO:0000313" key="3">
    <source>
        <dbReference type="Proteomes" id="UP001058974"/>
    </source>
</evidence>
<dbReference type="Gramene" id="Psat05G0080100-T1">
    <property type="protein sequence ID" value="KAI5403366.1"/>
    <property type="gene ID" value="KIW84_050801"/>
</dbReference>
<gene>
    <name evidence="2" type="ORF">KIW84_050801</name>
</gene>
<accession>A0A9D4WMR0</accession>
<dbReference type="InterPro" id="IPR056924">
    <property type="entry name" value="SH3_Tf2-1"/>
</dbReference>
<organism evidence="2 3">
    <name type="scientific">Pisum sativum</name>
    <name type="common">Garden pea</name>
    <name type="synonym">Lathyrus oleraceus</name>
    <dbReference type="NCBI Taxonomy" id="3888"/>
    <lineage>
        <taxon>Eukaryota</taxon>
        <taxon>Viridiplantae</taxon>
        <taxon>Streptophyta</taxon>
        <taxon>Embryophyta</taxon>
        <taxon>Tracheophyta</taxon>
        <taxon>Spermatophyta</taxon>
        <taxon>Magnoliopsida</taxon>
        <taxon>eudicotyledons</taxon>
        <taxon>Gunneridae</taxon>
        <taxon>Pentapetalae</taxon>
        <taxon>rosids</taxon>
        <taxon>fabids</taxon>
        <taxon>Fabales</taxon>
        <taxon>Fabaceae</taxon>
        <taxon>Papilionoideae</taxon>
        <taxon>50 kb inversion clade</taxon>
        <taxon>NPAAA clade</taxon>
        <taxon>Hologalegina</taxon>
        <taxon>IRL clade</taxon>
        <taxon>Fabeae</taxon>
        <taxon>Lathyrus</taxon>
    </lineage>
</organism>
<dbReference type="Pfam" id="PF24626">
    <property type="entry name" value="SH3_Tf2-1"/>
    <property type="match status" value="1"/>
</dbReference>
<feature type="domain" description="Tf2-1-like SH3-like" evidence="1">
    <location>
        <begin position="151"/>
        <end position="203"/>
    </location>
</feature>